<comment type="caution">
    <text evidence="1">The sequence shown here is derived from an EMBL/GenBank/DDBJ whole genome shotgun (WGS) entry which is preliminary data.</text>
</comment>
<keyword evidence="2" id="KW-1185">Reference proteome</keyword>
<organism evidence="1 2">
    <name type="scientific">Gambusia affinis</name>
    <name type="common">Western mosquitofish</name>
    <name type="synonym">Heterandria affinis</name>
    <dbReference type="NCBI Taxonomy" id="33528"/>
    <lineage>
        <taxon>Eukaryota</taxon>
        <taxon>Metazoa</taxon>
        <taxon>Chordata</taxon>
        <taxon>Craniata</taxon>
        <taxon>Vertebrata</taxon>
        <taxon>Euteleostomi</taxon>
        <taxon>Actinopterygii</taxon>
        <taxon>Neopterygii</taxon>
        <taxon>Teleostei</taxon>
        <taxon>Neoteleostei</taxon>
        <taxon>Acanthomorphata</taxon>
        <taxon>Ovalentaria</taxon>
        <taxon>Atherinomorphae</taxon>
        <taxon>Cyprinodontiformes</taxon>
        <taxon>Poeciliidae</taxon>
        <taxon>Poeciliinae</taxon>
        <taxon>Gambusia</taxon>
    </lineage>
</organism>
<dbReference type="EMBL" id="NHOQ01001879">
    <property type="protein sequence ID" value="PWA21932.1"/>
    <property type="molecule type" value="Genomic_DNA"/>
</dbReference>
<evidence type="ECO:0000313" key="2">
    <source>
        <dbReference type="Proteomes" id="UP000250572"/>
    </source>
</evidence>
<proteinExistence type="predicted"/>
<name>A0A315VGF8_GAMAF</name>
<gene>
    <name evidence="1" type="ORF">CCH79_00015668</name>
</gene>
<accession>A0A315VGF8</accession>
<dbReference type="Proteomes" id="UP000250572">
    <property type="component" value="Unassembled WGS sequence"/>
</dbReference>
<sequence>MGAELTAHPGALREDVNKESLQSCNFSMAAPFNVLSSGKNSRGMRGCHNRPHGRGRSLFCVFSKLTPALPPSCDPDKSHVFPSVTSECRCSDSS</sequence>
<evidence type="ECO:0000313" key="1">
    <source>
        <dbReference type="EMBL" id="PWA21932.1"/>
    </source>
</evidence>
<protein>
    <submittedName>
        <fullName evidence="1">Uncharacterized protein</fullName>
    </submittedName>
</protein>
<dbReference type="AlphaFoldDB" id="A0A315VGF8"/>
<reference evidence="1 2" key="1">
    <citation type="journal article" date="2018" name="G3 (Bethesda)">
        <title>A High-Quality Reference Genome for the Invasive Mosquitofish Gambusia affinis Using a Chicago Library.</title>
        <authorList>
            <person name="Hoffberg S.L."/>
            <person name="Troendle N.J."/>
            <person name="Glenn T.C."/>
            <person name="Mahmud O."/>
            <person name="Louha S."/>
            <person name="Chalopin D."/>
            <person name="Bennetzen J.L."/>
            <person name="Mauricio R."/>
        </authorList>
    </citation>
    <scope>NUCLEOTIDE SEQUENCE [LARGE SCALE GENOMIC DNA]</scope>
    <source>
        <strain evidence="1">NE01/NJP1002.9</strain>
        <tissue evidence="1">Muscle</tissue>
    </source>
</reference>